<dbReference type="VEuPathDB" id="FungiDB:PYU1_G009479"/>
<keyword evidence="2" id="KW-1133">Transmembrane helix</keyword>
<feature type="region of interest" description="Disordered" evidence="1">
    <location>
        <begin position="1"/>
        <end position="102"/>
    </location>
</feature>
<dbReference type="Proteomes" id="UP000019132">
    <property type="component" value="Unassembled WGS sequence"/>
</dbReference>
<sequence>NDEAVVVTGTSNKATDFRATDESTTAAISPPASTPATVGEASPPSATLPSDTKASPRTPDPSDDEEKYTSSATGDTNGSTPRKQDSQTNGSGNGSSSRASDTASRGQLFWNPFFLLCASLLAIVGLVGSVVAYRAKQQRQMRHRMQQVAWHQHQARVRSLHRSTSSVSPGTRGDMYLVATTTRHGTPASATSTASPAQLATAPRTPFGIL</sequence>
<reference evidence="3" key="3">
    <citation type="submission" date="2015-02" db="UniProtKB">
        <authorList>
            <consortium name="EnsemblProtists"/>
        </authorList>
    </citation>
    <scope>IDENTIFICATION</scope>
    <source>
        <strain evidence="3">DAOM BR144</strain>
    </source>
</reference>
<keyword evidence="2" id="KW-0472">Membrane</keyword>
<dbReference type="AlphaFoldDB" id="K3WWZ9"/>
<keyword evidence="2" id="KW-0812">Transmembrane</keyword>
<reference evidence="4" key="2">
    <citation type="submission" date="2010-04" db="EMBL/GenBank/DDBJ databases">
        <authorList>
            <person name="Buell R."/>
            <person name="Hamilton J."/>
            <person name="Hostetler J."/>
        </authorList>
    </citation>
    <scope>NUCLEOTIDE SEQUENCE [LARGE SCALE GENOMIC DNA]</scope>
    <source>
        <strain evidence="4">DAOM:BR144</strain>
    </source>
</reference>
<evidence type="ECO:0000313" key="3">
    <source>
        <dbReference type="EnsemblProtists" id="PYU1_T009497"/>
    </source>
</evidence>
<dbReference type="EnsemblProtists" id="PYU1_T009497">
    <property type="protein sequence ID" value="PYU1_T009497"/>
    <property type="gene ID" value="PYU1_G009479"/>
</dbReference>
<name>K3WWZ9_GLOUD</name>
<feature type="transmembrane region" description="Helical" evidence="2">
    <location>
        <begin position="113"/>
        <end position="135"/>
    </location>
</feature>
<dbReference type="HOGENOM" id="CLU_1313058_0_0_1"/>
<reference evidence="4" key="1">
    <citation type="journal article" date="2010" name="Genome Biol.">
        <title>Genome sequence of the necrotrophic plant pathogen Pythium ultimum reveals original pathogenicity mechanisms and effector repertoire.</title>
        <authorList>
            <person name="Levesque C.A."/>
            <person name="Brouwer H."/>
            <person name="Cano L."/>
            <person name="Hamilton J.P."/>
            <person name="Holt C."/>
            <person name="Huitema E."/>
            <person name="Raffaele S."/>
            <person name="Robideau G.P."/>
            <person name="Thines M."/>
            <person name="Win J."/>
            <person name="Zerillo M.M."/>
            <person name="Beakes G.W."/>
            <person name="Boore J.L."/>
            <person name="Busam D."/>
            <person name="Dumas B."/>
            <person name="Ferriera S."/>
            <person name="Fuerstenberg S.I."/>
            <person name="Gachon C.M."/>
            <person name="Gaulin E."/>
            <person name="Govers F."/>
            <person name="Grenville-Briggs L."/>
            <person name="Horner N."/>
            <person name="Hostetler J."/>
            <person name="Jiang R.H."/>
            <person name="Johnson J."/>
            <person name="Krajaejun T."/>
            <person name="Lin H."/>
            <person name="Meijer H.J."/>
            <person name="Moore B."/>
            <person name="Morris P."/>
            <person name="Phuntmart V."/>
            <person name="Puiu D."/>
            <person name="Shetty J."/>
            <person name="Stajich J.E."/>
            <person name="Tripathy S."/>
            <person name="Wawra S."/>
            <person name="van West P."/>
            <person name="Whitty B.R."/>
            <person name="Coutinho P.M."/>
            <person name="Henrissat B."/>
            <person name="Martin F."/>
            <person name="Thomas P.D."/>
            <person name="Tyler B.M."/>
            <person name="De Vries R.P."/>
            <person name="Kamoun S."/>
            <person name="Yandell M."/>
            <person name="Tisserat N."/>
            <person name="Buell C.R."/>
        </authorList>
    </citation>
    <scope>NUCLEOTIDE SEQUENCE</scope>
    <source>
        <strain evidence="4">DAOM:BR144</strain>
    </source>
</reference>
<protein>
    <submittedName>
        <fullName evidence="3">Uncharacterized protein</fullName>
    </submittedName>
</protein>
<feature type="compositionally biased region" description="Low complexity" evidence="1">
    <location>
        <begin position="23"/>
        <end position="37"/>
    </location>
</feature>
<dbReference type="InParanoid" id="K3WWZ9"/>
<evidence type="ECO:0000313" key="4">
    <source>
        <dbReference type="Proteomes" id="UP000019132"/>
    </source>
</evidence>
<feature type="compositionally biased region" description="Polar residues" evidence="1">
    <location>
        <begin position="69"/>
        <end position="81"/>
    </location>
</feature>
<dbReference type="eggNOG" id="ENOG502R94V">
    <property type="taxonomic scope" value="Eukaryota"/>
</dbReference>
<keyword evidence="4" id="KW-1185">Reference proteome</keyword>
<proteinExistence type="predicted"/>
<evidence type="ECO:0000256" key="1">
    <source>
        <dbReference type="SAM" id="MobiDB-lite"/>
    </source>
</evidence>
<accession>K3WWZ9</accession>
<dbReference type="EMBL" id="GL376622">
    <property type="status" value="NOT_ANNOTATED_CDS"/>
    <property type="molecule type" value="Genomic_DNA"/>
</dbReference>
<organism evidence="3 4">
    <name type="scientific">Globisporangium ultimum (strain ATCC 200006 / CBS 805.95 / DAOM BR144)</name>
    <name type="common">Pythium ultimum</name>
    <dbReference type="NCBI Taxonomy" id="431595"/>
    <lineage>
        <taxon>Eukaryota</taxon>
        <taxon>Sar</taxon>
        <taxon>Stramenopiles</taxon>
        <taxon>Oomycota</taxon>
        <taxon>Peronosporomycetes</taxon>
        <taxon>Pythiales</taxon>
        <taxon>Pythiaceae</taxon>
        <taxon>Globisporangium</taxon>
    </lineage>
</organism>
<evidence type="ECO:0000256" key="2">
    <source>
        <dbReference type="SAM" id="Phobius"/>
    </source>
</evidence>
<feature type="compositionally biased region" description="Polar residues" evidence="1">
    <location>
        <begin position="44"/>
        <end position="55"/>
    </location>
</feature>